<comment type="caution">
    <text evidence="2">The sequence shown here is derived from an EMBL/GenBank/DDBJ whole genome shotgun (WGS) entry which is preliminary data.</text>
</comment>
<evidence type="ECO:0000256" key="1">
    <source>
        <dbReference type="SAM" id="MobiDB-lite"/>
    </source>
</evidence>
<keyword evidence="3" id="KW-1185">Reference proteome</keyword>
<name>A0AAP0BWH3_9ASPA</name>
<dbReference type="Proteomes" id="UP001418222">
    <property type="component" value="Unassembled WGS sequence"/>
</dbReference>
<organism evidence="2 3">
    <name type="scientific">Platanthera zijinensis</name>
    <dbReference type="NCBI Taxonomy" id="2320716"/>
    <lineage>
        <taxon>Eukaryota</taxon>
        <taxon>Viridiplantae</taxon>
        <taxon>Streptophyta</taxon>
        <taxon>Embryophyta</taxon>
        <taxon>Tracheophyta</taxon>
        <taxon>Spermatophyta</taxon>
        <taxon>Magnoliopsida</taxon>
        <taxon>Liliopsida</taxon>
        <taxon>Asparagales</taxon>
        <taxon>Orchidaceae</taxon>
        <taxon>Orchidoideae</taxon>
        <taxon>Orchideae</taxon>
        <taxon>Orchidinae</taxon>
        <taxon>Platanthera</taxon>
    </lineage>
</organism>
<dbReference type="AlphaFoldDB" id="A0AAP0BWH3"/>
<protein>
    <submittedName>
        <fullName evidence="2">Uncharacterized protein</fullName>
    </submittedName>
</protein>
<proteinExistence type="predicted"/>
<feature type="compositionally biased region" description="Pro residues" evidence="1">
    <location>
        <begin position="1"/>
        <end position="10"/>
    </location>
</feature>
<evidence type="ECO:0000313" key="2">
    <source>
        <dbReference type="EMBL" id="KAK8951542.1"/>
    </source>
</evidence>
<gene>
    <name evidence="2" type="ORF">KSP39_PZI004473</name>
</gene>
<sequence length="161" mass="16786">MPPLPPPNPLSPTLCSPHAKPDKDPSFPINTTAFQPHLRLTADELPFSSGGVGRVPDVRVQGAALPEDAEPRLDPLPVRSPRGESAAARPDEVSVPRHRLPGIPADGELPAGAGLRVRARRIRVLAASDEISNAGLRGRAVLPAPGLLLRAHGGGVETGGY</sequence>
<feature type="region of interest" description="Disordered" evidence="1">
    <location>
        <begin position="61"/>
        <end position="108"/>
    </location>
</feature>
<reference evidence="2 3" key="1">
    <citation type="journal article" date="2022" name="Nat. Plants">
        <title>Genomes of leafy and leafless Platanthera orchids illuminate the evolution of mycoheterotrophy.</title>
        <authorList>
            <person name="Li M.H."/>
            <person name="Liu K.W."/>
            <person name="Li Z."/>
            <person name="Lu H.C."/>
            <person name="Ye Q.L."/>
            <person name="Zhang D."/>
            <person name="Wang J.Y."/>
            <person name="Li Y.F."/>
            <person name="Zhong Z.M."/>
            <person name="Liu X."/>
            <person name="Yu X."/>
            <person name="Liu D.K."/>
            <person name="Tu X.D."/>
            <person name="Liu B."/>
            <person name="Hao Y."/>
            <person name="Liao X.Y."/>
            <person name="Jiang Y.T."/>
            <person name="Sun W.H."/>
            <person name="Chen J."/>
            <person name="Chen Y.Q."/>
            <person name="Ai Y."/>
            <person name="Zhai J.W."/>
            <person name="Wu S.S."/>
            <person name="Zhou Z."/>
            <person name="Hsiao Y.Y."/>
            <person name="Wu W.L."/>
            <person name="Chen Y.Y."/>
            <person name="Lin Y.F."/>
            <person name="Hsu J.L."/>
            <person name="Li C.Y."/>
            <person name="Wang Z.W."/>
            <person name="Zhao X."/>
            <person name="Zhong W.Y."/>
            <person name="Ma X.K."/>
            <person name="Ma L."/>
            <person name="Huang J."/>
            <person name="Chen G.Z."/>
            <person name="Huang M.Z."/>
            <person name="Huang L."/>
            <person name="Peng D.H."/>
            <person name="Luo Y.B."/>
            <person name="Zou S.Q."/>
            <person name="Chen S.P."/>
            <person name="Lan S."/>
            <person name="Tsai W.C."/>
            <person name="Van de Peer Y."/>
            <person name="Liu Z.J."/>
        </authorList>
    </citation>
    <scope>NUCLEOTIDE SEQUENCE [LARGE SCALE GENOMIC DNA]</scope>
    <source>
        <strain evidence="2">Lor287</strain>
    </source>
</reference>
<dbReference type="EMBL" id="JBBWWQ010000003">
    <property type="protein sequence ID" value="KAK8951542.1"/>
    <property type="molecule type" value="Genomic_DNA"/>
</dbReference>
<feature type="region of interest" description="Disordered" evidence="1">
    <location>
        <begin position="1"/>
        <end position="31"/>
    </location>
</feature>
<accession>A0AAP0BWH3</accession>
<evidence type="ECO:0000313" key="3">
    <source>
        <dbReference type="Proteomes" id="UP001418222"/>
    </source>
</evidence>